<dbReference type="Ensembl" id="ENSCAFT00020033915.1">
    <property type="protein sequence ID" value="ENSCAFP00020029413.1"/>
    <property type="gene ID" value="ENSCAFG00020022945.1"/>
</dbReference>
<feature type="compositionally biased region" description="Basic and acidic residues" evidence="1">
    <location>
        <begin position="302"/>
        <end position="323"/>
    </location>
</feature>
<keyword evidence="3" id="KW-1185">Reference proteome</keyword>
<protein>
    <submittedName>
        <fullName evidence="2">Uncharacterized protein</fullName>
    </submittedName>
</protein>
<feature type="region of interest" description="Disordered" evidence="1">
    <location>
        <begin position="71"/>
        <end position="112"/>
    </location>
</feature>
<dbReference type="AlphaFoldDB" id="A0A8C0LB97"/>
<feature type="region of interest" description="Disordered" evidence="1">
    <location>
        <begin position="300"/>
        <end position="323"/>
    </location>
</feature>
<proteinExistence type="predicted"/>
<sequence length="434" mass="47575">MRRVLSPGWTGGRWRDLGLGPLLPWVNSFFSPNPGLQEDGIPQFRDSLEDLSLDLGALQGSEYLQDLGLGAFADSQPEGPRDSGLTSEEAGGESTLSSSAEPQTLPRRRSWERSRSCSESWERLSFSASAMNEGPCLPRTLASLALNQPGEDLQAWTKECLSRAGTPAEHPGKECDSPEKRVRSRSVPLSFDEISSLEISRALEVPTPAPQGLAPPVLECMEKDHVEPEHVLIVQQVLEELRHYHGARQRARLSVSPAGGHSNLTWFEFLSESEDGASKTERSDRSTRVKRRLSSLRCRVTRQKEKGKNPTPAKDKGQDARERKECINGHQLAQGTFLGHPSCPLCGKPFLSSGKSRGPAQPSGWQPLSLLDCLSFSLVASFACCILIPFHSCQVGADLSSMKSTRPLRAGTLSLFHGPPSLSFCHWKTPQAVY</sequence>
<dbReference type="PANTHER" id="PTHR47440:SF1">
    <property type="entry name" value="RHO_RAC GUANINE NUCLEOTIDE EXCHANGE FACTOR 18"/>
    <property type="match status" value="1"/>
</dbReference>
<organism evidence="2 3">
    <name type="scientific">Canis lupus dingo</name>
    <name type="common">dingo</name>
    <dbReference type="NCBI Taxonomy" id="286419"/>
    <lineage>
        <taxon>Eukaryota</taxon>
        <taxon>Metazoa</taxon>
        <taxon>Chordata</taxon>
        <taxon>Craniata</taxon>
        <taxon>Vertebrata</taxon>
        <taxon>Euteleostomi</taxon>
        <taxon>Mammalia</taxon>
        <taxon>Eutheria</taxon>
        <taxon>Laurasiatheria</taxon>
        <taxon>Carnivora</taxon>
        <taxon>Caniformia</taxon>
        <taxon>Canidae</taxon>
        <taxon>Canis</taxon>
    </lineage>
</organism>
<dbReference type="GeneTree" id="ENSGT00940000154146"/>
<name>A0A8C0LB97_CANLU</name>
<dbReference type="PANTHER" id="PTHR47440">
    <property type="entry name" value="RIKEN CDNA A430078G23 GENE"/>
    <property type="match status" value="1"/>
</dbReference>
<accession>A0A8C0LB97</accession>
<dbReference type="Proteomes" id="UP000694391">
    <property type="component" value="Unplaced"/>
</dbReference>
<reference evidence="2" key="2">
    <citation type="submission" date="2025-09" db="UniProtKB">
        <authorList>
            <consortium name="Ensembl"/>
        </authorList>
    </citation>
    <scope>IDENTIFICATION</scope>
</reference>
<reference evidence="2" key="1">
    <citation type="submission" date="2025-08" db="UniProtKB">
        <authorList>
            <consortium name="Ensembl"/>
        </authorList>
    </citation>
    <scope>IDENTIFICATION</scope>
</reference>
<dbReference type="InterPro" id="IPR053089">
    <property type="entry name" value="Rho_GEF18"/>
</dbReference>
<evidence type="ECO:0000313" key="2">
    <source>
        <dbReference type="Ensembl" id="ENSCAFP00020029413.1"/>
    </source>
</evidence>
<evidence type="ECO:0000256" key="1">
    <source>
        <dbReference type="SAM" id="MobiDB-lite"/>
    </source>
</evidence>
<evidence type="ECO:0000313" key="3">
    <source>
        <dbReference type="Proteomes" id="UP000694391"/>
    </source>
</evidence>